<feature type="transmembrane region" description="Helical" evidence="2">
    <location>
        <begin position="85"/>
        <end position="103"/>
    </location>
</feature>
<feature type="transmembrane region" description="Helical" evidence="2">
    <location>
        <begin position="156"/>
        <end position="177"/>
    </location>
</feature>
<feature type="region of interest" description="Disordered" evidence="1">
    <location>
        <begin position="317"/>
        <end position="380"/>
    </location>
</feature>
<feature type="transmembrane region" description="Helical" evidence="2">
    <location>
        <begin position="232"/>
        <end position="250"/>
    </location>
</feature>
<sequence>MRGYWPPPIWVPAEQPAKKWIGRFGGLWIAGAGAVLFVYLLVVGALLLHNGADVTIALVVGSVTVAASFIYTMAYRLGPRDTVSLSRLLLAFGLGGLVAVTLGSTFDSLLTKAAPGVDGKTSVIVLFLAGISEELAKILAVVLISKGLSDKSMRNGLFLGGAVGLGFAAMEDLAYAYNFYSNPPPQLHLTHIGAALVLVPTRAVLTPLLHPLYTALFGAALFSASKNGRFRITGRVVIAYLGVALAHGLWDGGAGLLQEPALKRYLLLLAPIVVFVVYPGVIVGTGLIWIKVARRARWAFQLPVAWWLAPPPFGGPPLPPPGPPGQQVPVGAWPAPAWPQPHAQPQQSGPPAQQWPQPQLPPGPPPVPQWAPPARPGRHL</sequence>
<feature type="transmembrane region" description="Helical" evidence="2">
    <location>
        <begin position="123"/>
        <end position="144"/>
    </location>
</feature>
<protein>
    <submittedName>
        <fullName evidence="3">RsiW-degrading membrane proteinase PrsW (M82 family)</fullName>
    </submittedName>
</protein>
<keyword evidence="2" id="KW-0472">Membrane</keyword>
<evidence type="ECO:0000256" key="1">
    <source>
        <dbReference type="SAM" id="MobiDB-lite"/>
    </source>
</evidence>
<feature type="transmembrane region" description="Helical" evidence="2">
    <location>
        <begin position="265"/>
        <end position="290"/>
    </location>
</feature>
<evidence type="ECO:0000256" key="2">
    <source>
        <dbReference type="SAM" id="Phobius"/>
    </source>
</evidence>
<dbReference type="InterPro" id="IPR026898">
    <property type="entry name" value="PrsW"/>
</dbReference>
<feature type="transmembrane region" description="Helical" evidence="2">
    <location>
        <begin position="54"/>
        <end position="73"/>
    </location>
</feature>
<feature type="compositionally biased region" description="Pro residues" evidence="1">
    <location>
        <begin position="317"/>
        <end position="326"/>
    </location>
</feature>
<gene>
    <name evidence="3" type="ORF">C8E83_0756</name>
</gene>
<feature type="transmembrane region" description="Helical" evidence="2">
    <location>
        <begin position="27"/>
        <end position="48"/>
    </location>
</feature>
<accession>A0A495ICJ6</accession>
<dbReference type="EMBL" id="RBKS01000001">
    <property type="protein sequence ID" value="RKR73662.1"/>
    <property type="molecule type" value="Genomic_DNA"/>
</dbReference>
<dbReference type="RefSeq" id="WP_147430077.1">
    <property type="nucleotide sequence ID" value="NZ_RBKS01000001.1"/>
</dbReference>
<reference evidence="3 4" key="1">
    <citation type="submission" date="2018-10" db="EMBL/GenBank/DDBJ databases">
        <title>Sequencing the genomes of 1000 actinobacteria strains.</title>
        <authorList>
            <person name="Klenk H.-P."/>
        </authorList>
    </citation>
    <scope>NUCLEOTIDE SEQUENCE [LARGE SCALE GENOMIC DNA]</scope>
    <source>
        <strain evidence="3 4">DSM 17894</strain>
    </source>
</reference>
<evidence type="ECO:0000313" key="4">
    <source>
        <dbReference type="Proteomes" id="UP000280008"/>
    </source>
</evidence>
<dbReference type="Proteomes" id="UP000280008">
    <property type="component" value="Unassembled WGS sequence"/>
</dbReference>
<feature type="transmembrane region" description="Helical" evidence="2">
    <location>
        <begin position="208"/>
        <end position="225"/>
    </location>
</feature>
<evidence type="ECO:0000313" key="3">
    <source>
        <dbReference type="EMBL" id="RKR73662.1"/>
    </source>
</evidence>
<dbReference type="PANTHER" id="PTHR36844">
    <property type="entry name" value="PROTEASE PRSW"/>
    <property type="match status" value="1"/>
</dbReference>
<name>A0A495ICJ6_9MICO</name>
<dbReference type="PANTHER" id="PTHR36844:SF1">
    <property type="entry name" value="PROTEASE PRSW"/>
    <property type="match status" value="1"/>
</dbReference>
<feature type="compositionally biased region" description="Low complexity" evidence="1">
    <location>
        <begin position="327"/>
        <end position="357"/>
    </location>
</feature>
<comment type="caution">
    <text evidence="3">The sequence shown here is derived from an EMBL/GenBank/DDBJ whole genome shotgun (WGS) entry which is preliminary data.</text>
</comment>
<feature type="compositionally biased region" description="Pro residues" evidence="1">
    <location>
        <begin position="358"/>
        <end position="380"/>
    </location>
</feature>
<organism evidence="3 4">
    <name type="scientific">Frondihabitans australicus</name>
    <dbReference type="NCBI Taxonomy" id="386892"/>
    <lineage>
        <taxon>Bacteria</taxon>
        <taxon>Bacillati</taxon>
        <taxon>Actinomycetota</taxon>
        <taxon>Actinomycetes</taxon>
        <taxon>Micrococcales</taxon>
        <taxon>Microbacteriaceae</taxon>
        <taxon>Frondihabitans</taxon>
    </lineage>
</organism>
<dbReference type="AlphaFoldDB" id="A0A495ICJ6"/>
<dbReference type="GO" id="GO:0008233">
    <property type="term" value="F:peptidase activity"/>
    <property type="evidence" value="ECO:0007669"/>
    <property type="project" value="InterPro"/>
</dbReference>
<keyword evidence="4" id="KW-1185">Reference proteome</keyword>
<keyword evidence="2" id="KW-1133">Transmembrane helix</keyword>
<dbReference type="OrthoDB" id="4977532at2"/>
<keyword evidence="2" id="KW-0812">Transmembrane</keyword>
<proteinExistence type="predicted"/>
<dbReference type="Pfam" id="PF13367">
    <property type="entry name" value="PrsW-protease"/>
    <property type="match status" value="1"/>
</dbReference>